<dbReference type="EMBL" id="FWZX01000034">
    <property type="protein sequence ID" value="SMF75462.1"/>
    <property type="molecule type" value="Genomic_DNA"/>
</dbReference>
<evidence type="ECO:0000313" key="2">
    <source>
        <dbReference type="EMBL" id="SMF75462.1"/>
    </source>
</evidence>
<feature type="domain" description="Ribbon-helix-helix" evidence="1">
    <location>
        <begin position="15"/>
        <end position="83"/>
    </location>
</feature>
<evidence type="ECO:0000313" key="3">
    <source>
        <dbReference type="Proteomes" id="UP000192917"/>
    </source>
</evidence>
<dbReference type="Proteomes" id="UP000192917">
    <property type="component" value="Unassembled WGS sequence"/>
</dbReference>
<keyword evidence="2" id="KW-0238">DNA-binding</keyword>
<organism evidence="2 3">
    <name type="scientific">Tistlia consotensis USBA 355</name>
    <dbReference type="NCBI Taxonomy" id="560819"/>
    <lineage>
        <taxon>Bacteria</taxon>
        <taxon>Pseudomonadati</taxon>
        <taxon>Pseudomonadota</taxon>
        <taxon>Alphaproteobacteria</taxon>
        <taxon>Rhodospirillales</taxon>
        <taxon>Rhodovibrionaceae</taxon>
        <taxon>Tistlia</taxon>
    </lineage>
</organism>
<keyword evidence="3" id="KW-1185">Reference proteome</keyword>
<dbReference type="InterPro" id="IPR038268">
    <property type="entry name" value="RHH_sf"/>
</dbReference>
<dbReference type="GO" id="GO:0003677">
    <property type="term" value="F:DNA binding"/>
    <property type="evidence" value="ECO:0007669"/>
    <property type="project" value="UniProtKB-KW"/>
</dbReference>
<reference evidence="2 3" key="1">
    <citation type="submission" date="2017-04" db="EMBL/GenBank/DDBJ databases">
        <authorList>
            <person name="Afonso C.L."/>
            <person name="Miller P.J."/>
            <person name="Scott M.A."/>
            <person name="Spackman E."/>
            <person name="Goraichik I."/>
            <person name="Dimitrov K.M."/>
            <person name="Suarez D.L."/>
            <person name="Swayne D.E."/>
        </authorList>
    </citation>
    <scope>NUCLEOTIDE SEQUENCE [LARGE SCALE GENOMIC DNA]</scope>
    <source>
        <strain evidence="2 3">USBA 355</strain>
    </source>
</reference>
<sequence>MCRIFAGQDPASYEPVTRSVRLAGHATSIRLEAAFWLILDEIAAGQGLSTPRFLSVLYDEVLELHGEVHNFASLLRVSCMKYLAGHRPAAAEAAELTPQAAE</sequence>
<dbReference type="RefSeq" id="WP_085125868.1">
    <property type="nucleotide sequence ID" value="NZ_FWZX01000034.1"/>
</dbReference>
<dbReference type="InterPro" id="IPR027373">
    <property type="entry name" value="RHH_dom"/>
</dbReference>
<protein>
    <submittedName>
        <fullName evidence="2">Predicted DNA-binding protein, contains Ribbon-helix-helix (RHH) domain</fullName>
    </submittedName>
</protein>
<name>A0A1Y6CMJ9_9PROT</name>
<gene>
    <name evidence="2" type="ORF">SAMN05428998_13425</name>
</gene>
<dbReference type="Gene3D" id="1.10.3990.20">
    <property type="entry name" value="protein bp1543"/>
    <property type="match status" value="1"/>
</dbReference>
<dbReference type="Pfam" id="PF13467">
    <property type="entry name" value="RHH_4"/>
    <property type="match status" value="1"/>
</dbReference>
<evidence type="ECO:0000259" key="1">
    <source>
        <dbReference type="Pfam" id="PF13467"/>
    </source>
</evidence>
<dbReference type="STRING" id="560819.SAMN05428998_13425"/>
<proteinExistence type="predicted"/>
<accession>A0A1Y6CMJ9</accession>
<dbReference type="AlphaFoldDB" id="A0A1Y6CMJ9"/>